<keyword evidence="1" id="KW-0472">Membrane</keyword>
<accession>A0A4Q0T2M1</accession>
<evidence type="ECO:0008006" key="4">
    <source>
        <dbReference type="Google" id="ProtNLM"/>
    </source>
</evidence>
<comment type="caution">
    <text evidence="2">The sequence shown here is derived from an EMBL/GenBank/DDBJ whole genome shotgun (WGS) entry which is preliminary data.</text>
</comment>
<dbReference type="RefSeq" id="WP_128912010.1">
    <property type="nucleotide sequence ID" value="NZ_RDSM01000001.1"/>
</dbReference>
<sequence>MTSRFQPTRLTTPILLFLCVAAVSYWLNPEPWRHLTFQTELLFGGSAVVLILLAIVMRNTMYLRMDERGLEIKYVVGAPRLYTWDDIESAYIFKVRFLRLPMFSSVHLRLRPGLRSSNPVSRVAGAINQSDASIPAFFDESAEEIIEKIEFYKRESANAPKSRIA</sequence>
<reference evidence="2 3" key="1">
    <citation type="submission" date="2018-11" db="EMBL/GenBank/DDBJ databases">
        <authorList>
            <person name="Mardanov A.V."/>
            <person name="Ravin N.V."/>
            <person name="Dedysh S.N."/>
        </authorList>
    </citation>
    <scope>NUCLEOTIDE SEQUENCE [LARGE SCALE GENOMIC DNA]</scope>
    <source>
        <strain evidence="2 3">AF10</strain>
    </source>
</reference>
<feature type="transmembrane region" description="Helical" evidence="1">
    <location>
        <begin position="12"/>
        <end position="29"/>
    </location>
</feature>
<keyword evidence="1" id="KW-0812">Transmembrane</keyword>
<keyword evidence="1" id="KW-1133">Transmembrane helix</keyword>
<feature type="transmembrane region" description="Helical" evidence="1">
    <location>
        <begin position="41"/>
        <end position="58"/>
    </location>
</feature>
<keyword evidence="3" id="KW-1185">Reference proteome</keyword>
<protein>
    <recommendedName>
        <fullName evidence="4">PH domain-containing protein</fullName>
    </recommendedName>
</protein>
<dbReference type="Proteomes" id="UP000289437">
    <property type="component" value="Unassembled WGS sequence"/>
</dbReference>
<dbReference type="OrthoDB" id="582675at2"/>
<gene>
    <name evidence="2" type="ORF">GRAN_1225</name>
</gene>
<dbReference type="AlphaFoldDB" id="A0A4Q0T2M1"/>
<evidence type="ECO:0000256" key="1">
    <source>
        <dbReference type="SAM" id="Phobius"/>
    </source>
</evidence>
<dbReference type="EMBL" id="RDSM01000001">
    <property type="protein sequence ID" value="RXH57915.1"/>
    <property type="molecule type" value="Genomic_DNA"/>
</dbReference>
<organism evidence="2 3">
    <name type="scientific">Granulicella sibirica</name>
    <dbReference type="NCBI Taxonomy" id="2479048"/>
    <lineage>
        <taxon>Bacteria</taxon>
        <taxon>Pseudomonadati</taxon>
        <taxon>Acidobacteriota</taxon>
        <taxon>Terriglobia</taxon>
        <taxon>Terriglobales</taxon>
        <taxon>Acidobacteriaceae</taxon>
        <taxon>Granulicella</taxon>
    </lineage>
</organism>
<evidence type="ECO:0000313" key="3">
    <source>
        <dbReference type="Proteomes" id="UP000289437"/>
    </source>
</evidence>
<evidence type="ECO:0000313" key="2">
    <source>
        <dbReference type="EMBL" id="RXH57915.1"/>
    </source>
</evidence>
<proteinExistence type="predicted"/>
<reference evidence="3" key="2">
    <citation type="submission" date="2019-02" db="EMBL/GenBank/DDBJ databases">
        <title>Granulicella sibirica sp. nov., a psychrotolerant acidobacterium isolated from an organic soil layer in forested tundra, West Siberia.</title>
        <authorList>
            <person name="Oshkin I.Y."/>
            <person name="Kulichevskaya I.S."/>
            <person name="Rijpstra W.I.C."/>
            <person name="Sinninghe Damste J.S."/>
            <person name="Rakitin A.L."/>
            <person name="Ravin N.V."/>
            <person name="Dedysh S.N."/>
        </authorList>
    </citation>
    <scope>NUCLEOTIDE SEQUENCE [LARGE SCALE GENOMIC DNA]</scope>
    <source>
        <strain evidence="3">AF10</strain>
    </source>
</reference>
<name>A0A4Q0T2M1_9BACT</name>